<dbReference type="AlphaFoldDB" id="A0A7R9VER0"/>
<dbReference type="PANTHER" id="PTHR12718:SF2">
    <property type="entry name" value="SPLICEOSOME-ASSOCIATED PROTEIN CWC15 HOMOLOG"/>
    <property type="match status" value="1"/>
</dbReference>
<evidence type="ECO:0000313" key="5">
    <source>
        <dbReference type="EMBL" id="CAD8293181.1"/>
    </source>
</evidence>
<feature type="region of interest" description="Disordered" evidence="4">
    <location>
        <begin position="70"/>
        <end position="243"/>
    </location>
</feature>
<dbReference type="InterPro" id="IPR006973">
    <property type="entry name" value="Cwf_Cwc_15"/>
</dbReference>
<comment type="similarity">
    <text evidence="1">Belongs to the CWC15 family.</text>
</comment>
<evidence type="ECO:0000256" key="4">
    <source>
        <dbReference type="SAM" id="MobiDB-lite"/>
    </source>
</evidence>
<evidence type="ECO:0000256" key="2">
    <source>
        <dbReference type="ARBA" id="ARBA00022664"/>
    </source>
</evidence>
<protein>
    <recommendedName>
        <fullName evidence="6">Protein CWC15 homolog</fullName>
    </recommendedName>
</protein>
<dbReference type="EMBL" id="HBED01002784">
    <property type="protein sequence ID" value="CAD8293181.1"/>
    <property type="molecule type" value="Transcribed_RNA"/>
</dbReference>
<evidence type="ECO:0000256" key="3">
    <source>
        <dbReference type="ARBA" id="ARBA00023187"/>
    </source>
</evidence>
<sequence length="285" mass="30625">MTTAHRPTWKAAVGRAQEGGWGAGGAVSTLSSVRDVASHTKLKLRAGPQAVDKRAALQESLRKLEEAEASRKKALLDVQGGSGGGGRIAGLLTRGREANPEEEVESRRKMLKATADVDDVGVRAKYDDADDDGGSGSDDGGGGWSDLEDDDGGGAGDAEDESDLDASDSDDESDDDSDDEDEEAALQAELAKIRAEREAAKAKADAERDEEERAKLEEAALTGNPLLSSSDGGGATTGKLKRRWNDDVVFRNQARDEPDRLGKRRFINDTVRNDFHRRFLNKFIR</sequence>
<dbReference type="PANTHER" id="PTHR12718">
    <property type="entry name" value="CELL CYCLE CONTROL PROTEIN CWF15"/>
    <property type="match status" value="1"/>
</dbReference>
<dbReference type="GO" id="GO:0071013">
    <property type="term" value="C:catalytic step 2 spliceosome"/>
    <property type="evidence" value="ECO:0007669"/>
    <property type="project" value="TreeGrafter"/>
</dbReference>
<gene>
    <name evidence="5" type="ORF">TDUB1175_LOCUS1345</name>
</gene>
<reference evidence="5" key="1">
    <citation type="submission" date="2021-01" db="EMBL/GenBank/DDBJ databases">
        <authorList>
            <person name="Corre E."/>
            <person name="Pelletier E."/>
            <person name="Niang G."/>
            <person name="Scheremetjew M."/>
            <person name="Finn R."/>
            <person name="Kale V."/>
            <person name="Holt S."/>
            <person name="Cochrane G."/>
            <person name="Meng A."/>
            <person name="Brown T."/>
            <person name="Cohen L."/>
        </authorList>
    </citation>
    <scope>NUCLEOTIDE SEQUENCE</scope>
    <source>
        <strain evidence="5">CCMP147</strain>
    </source>
</reference>
<accession>A0A7R9VER0</accession>
<dbReference type="GO" id="GO:0045292">
    <property type="term" value="P:mRNA cis splicing, via spliceosome"/>
    <property type="evidence" value="ECO:0007669"/>
    <property type="project" value="TreeGrafter"/>
</dbReference>
<keyword evidence="2" id="KW-0507">mRNA processing</keyword>
<organism evidence="5">
    <name type="scientific">Pseudictyota dubia</name>
    <dbReference type="NCBI Taxonomy" id="2749911"/>
    <lineage>
        <taxon>Eukaryota</taxon>
        <taxon>Sar</taxon>
        <taxon>Stramenopiles</taxon>
        <taxon>Ochrophyta</taxon>
        <taxon>Bacillariophyta</taxon>
        <taxon>Mediophyceae</taxon>
        <taxon>Biddulphiophycidae</taxon>
        <taxon>Eupodiscales</taxon>
        <taxon>Odontellaceae</taxon>
        <taxon>Pseudictyota</taxon>
    </lineage>
</organism>
<feature type="compositionally biased region" description="Acidic residues" evidence="4">
    <location>
        <begin position="146"/>
        <end position="184"/>
    </location>
</feature>
<feature type="compositionally biased region" description="Basic and acidic residues" evidence="4">
    <location>
        <begin position="191"/>
        <end position="218"/>
    </location>
</feature>
<keyword evidence="3" id="KW-0508">mRNA splicing</keyword>
<name>A0A7R9VER0_9STRA</name>
<proteinExistence type="inferred from homology"/>
<dbReference type="Pfam" id="PF04889">
    <property type="entry name" value="Cwf_Cwc_15"/>
    <property type="match status" value="1"/>
</dbReference>
<evidence type="ECO:0000256" key="1">
    <source>
        <dbReference type="ARBA" id="ARBA00006644"/>
    </source>
</evidence>
<feature type="compositionally biased region" description="Gly residues" evidence="4">
    <location>
        <begin position="134"/>
        <end position="144"/>
    </location>
</feature>
<dbReference type="GO" id="GO:0003723">
    <property type="term" value="F:RNA binding"/>
    <property type="evidence" value="ECO:0007669"/>
    <property type="project" value="TreeGrafter"/>
</dbReference>
<evidence type="ECO:0008006" key="6">
    <source>
        <dbReference type="Google" id="ProtNLM"/>
    </source>
</evidence>